<feature type="compositionally biased region" description="Polar residues" evidence="1">
    <location>
        <begin position="361"/>
        <end position="387"/>
    </location>
</feature>
<evidence type="ECO:0000313" key="3">
    <source>
        <dbReference type="EMBL" id="KAK0671564.1"/>
    </source>
</evidence>
<keyword evidence="4" id="KW-1185">Reference proteome</keyword>
<feature type="transmembrane region" description="Helical" evidence="2">
    <location>
        <begin position="622"/>
        <end position="641"/>
    </location>
</feature>
<organism evidence="3 4">
    <name type="scientific">Cercophora samala</name>
    <dbReference type="NCBI Taxonomy" id="330535"/>
    <lineage>
        <taxon>Eukaryota</taxon>
        <taxon>Fungi</taxon>
        <taxon>Dikarya</taxon>
        <taxon>Ascomycota</taxon>
        <taxon>Pezizomycotina</taxon>
        <taxon>Sordariomycetes</taxon>
        <taxon>Sordariomycetidae</taxon>
        <taxon>Sordariales</taxon>
        <taxon>Lasiosphaeriaceae</taxon>
        <taxon>Cercophora</taxon>
    </lineage>
</organism>
<reference evidence="3" key="1">
    <citation type="submission" date="2023-06" db="EMBL/GenBank/DDBJ databases">
        <title>Genome-scale phylogeny and comparative genomics of the fungal order Sordariales.</title>
        <authorList>
            <consortium name="Lawrence Berkeley National Laboratory"/>
            <person name="Hensen N."/>
            <person name="Bonometti L."/>
            <person name="Westerberg I."/>
            <person name="Brannstrom I.O."/>
            <person name="Guillou S."/>
            <person name="Cros-Aarteil S."/>
            <person name="Calhoun S."/>
            <person name="Haridas S."/>
            <person name="Kuo A."/>
            <person name="Mondo S."/>
            <person name="Pangilinan J."/>
            <person name="Riley R."/>
            <person name="Labutti K."/>
            <person name="Andreopoulos B."/>
            <person name="Lipzen A."/>
            <person name="Chen C."/>
            <person name="Yanf M."/>
            <person name="Daum C."/>
            <person name="Ng V."/>
            <person name="Clum A."/>
            <person name="Steindorff A."/>
            <person name="Ohm R."/>
            <person name="Martin F."/>
            <person name="Silar P."/>
            <person name="Natvig D."/>
            <person name="Lalanne C."/>
            <person name="Gautier V."/>
            <person name="Ament-Velasquez S.L."/>
            <person name="Kruys A."/>
            <person name="Hutchinson M.I."/>
            <person name="Powell A.J."/>
            <person name="Barry K."/>
            <person name="Miller A.N."/>
            <person name="Grigoriev I.V."/>
            <person name="Debuchy R."/>
            <person name="Gladieux P."/>
            <person name="Thoren M.H."/>
            <person name="Johannesson H."/>
        </authorList>
    </citation>
    <scope>NUCLEOTIDE SEQUENCE</scope>
    <source>
        <strain evidence="3">CBS 307.81</strain>
    </source>
</reference>
<dbReference type="EMBL" id="JAULSY010000020">
    <property type="protein sequence ID" value="KAK0671564.1"/>
    <property type="molecule type" value="Genomic_DNA"/>
</dbReference>
<protein>
    <submittedName>
        <fullName evidence="3">Uncharacterized protein</fullName>
    </submittedName>
</protein>
<accession>A0AA39ZIB8</accession>
<evidence type="ECO:0000256" key="1">
    <source>
        <dbReference type="SAM" id="MobiDB-lite"/>
    </source>
</evidence>
<evidence type="ECO:0000256" key="2">
    <source>
        <dbReference type="SAM" id="Phobius"/>
    </source>
</evidence>
<dbReference type="AlphaFoldDB" id="A0AA39ZIB8"/>
<feature type="region of interest" description="Disordered" evidence="1">
    <location>
        <begin position="33"/>
        <end position="84"/>
    </location>
</feature>
<feature type="region of interest" description="Disordered" evidence="1">
    <location>
        <begin position="361"/>
        <end position="411"/>
    </location>
</feature>
<keyword evidence="2" id="KW-0812">Transmembrane</keyword>
<feature type="transmembrane region" description="Helical" evidence="2">
    <location>
        <begin position="591"/>
        <end position="610"/>
    </location>
</feature>
<comment type="caution">
    <text evidence="3">The sequence shown here is derived from an EMBL/GenBank/DDBJ whole genome shotgun (WGS) entry which is preliminary data.</text>
</comment>
<evidence type="ECO:0000313" key="4">
    <source>
        <dbReference type="Proteomes" id="UP001174997"/>
    </source>
</evidence>
<dbReference type="Proteomes" id="UP001174997">
    <property type="component" value="Unassembled WGS sequence"/>
</dbReference>
<name>A0AA39ZIB8_9PEZI</name>
<keyword evidence="2" id="KW-1133">Transmembrane helix</keyword>
<sequence length="647" mass="71763">MNISINTRCTFCDHQRCLHCHVDTIRALNEEDLEIVPSEPSQRETRPLPDARLASKPSSSREPNAHAHLAPRLDSDGYDDSDGSDLESIFSEAPSLASSQSSVPNAVDNSAIDELKYMLLNHEMLEPVLATALSRVGPDRFQRNFRRLLVRYSRGLRKEAGTGLQMKAAKFVQAAALRVSIAIRNEIEVNGERSNKGKTRAKLLAYLTQDVPSSDEESDYDTEEAALQTLDDVKNFMVSSSAFSALNRSLRSWIKMDEFEGSVDATALKINHDLSLGASYLPGVATSITEQSPSDQRSPFRLAWRQCGNIISDLFQGAVPAGQFRISWTCRCGRRLRLQVPELQERAAKAFAIEAAGGNVNTITSQRPSQHTPEASSIQASSNTGSETPRGLSPQLHSPYTSPSEDESQFAPPFIPTGTKKFLLLCVNTMSLRGVRQRRLVNVDITDVECGGELFQKLQNAYHALRKTPFLNSLLVPKTMHYVKFQLLFLQKSGEVIGNYELNSIPSIHEVLKQEYSFRPCPPLIGKLPIPPDIFMHAFLDPGDHLGPMAVEVLPKKLWAELRWDGQANDHFNLPTGWGFYIVEGTHWGLVWWWTVLVLGTVTILTVAWSALMHDVQGGTGLGQYCLAAVALLGSVGLWHYNARARS</sequence>
<gene>
    <name evidence="3" type="ORF">QBC41DRAFT_270230</name>
</gene>
<keyword evidence="2" id="KW-0472">Membrane</keyword>
<proteinExistence type="predicted"/>